<evidence type="ECO:0000256" key="5">
    <source>
        <dbReference type="ARBA" id="ARBA00023002"/>
    </source>
</evidence>
<keyword evidence="4" id="KW-0049">Antioxidant</keyword>
<evidence type="ECO:0000256" key="6">
    <source>
        <dbReference type="ARBA" id="ARBA00023157"/>
    </source>
</evidence>
<gene>
    <name evidence="13" type="ordered locus">Metho_0843</name>
</gene>
<dbReference type="Proteomes" id="UP000010866">
    <property type="component" value="Chromosome"/>
</dbReference>
<dbReference type="PANTHER" id="PTHR42801:SF4">
    <property type="entry name" value="AHPC_TSA FAMILY PROTEIN"/>
    <property type="match status" value="1"/>
</dbReference>
<organism evidence="13 14">
    <name type="scientific">Methanomethylovorans hollandica (strain DSM 15978 / NBRC 107637 / DMS1)</name>
    <dbReference type="NCBI Taxonomy" id="867904"/>
    <lineage>
        <taxon>Archaea</taxon>
        <taxon>Methanobacteriati</taxon>
        <taxon>Methanobacteriota</taxon>
        <taxon>Stenosarchaea group</taxon>
        <taxon>Methanomicrobia</taxon>
        <taxon>Methanosarcinales</taxon>
        <taxon>Methanosarcinaceae</taxon>
        <taxon>Methanomethylovorans</taxon>
    </lineage>
</organism>
<evidence type="ECO:0000256" key="8">
    <source>
        <dbReference type="ARBA" id="ARBA00032824"/>
    </source>
</evidence>
<name>L0KVC0_METHD</name>
<evidence type="ECO:0000259" key="12">
    <source>
        <dbReference type="PROSITE" id="PS51352"/>
    </source>
</evidence>
<evidence type="ECO:0000256" key="10">
    <source>
        <dbReference type="ARBA" id="ARBA00049091"/>
    </source>
</evidence>
<comment type="similarity">
    <text evidence="9">Belongs to the peroxiredoxin family. BCP/PrxQ subfamily.</text>
</comment>
<dbReference type="GO" id="GO:0034599">
    <property type="term" value="P:cellular response to oxidative stress"/>
    <property type="evidence" value="ECO:0007669"/>
    <property type="project" value="TreeGrafter"/>
</dbReference>
<dbReference type="InterPro" id="IPR050924">
    <property type="entry name" value="Peroxiredoxin_BCP/PrxQ"/>
</dbReference>
<keyword evidence="6" id="KW-1015">Disulfide bond</keyword>
<dbReference type="PANTHER" id="PTHR42801">
    <property type="entry name" value="THIOREDOXIN-DEPENDENT PEROXIDE REDUCTASE"/>
    <property type="match status" value="1"/>
</dbReference>
<reference evidence="14" key="1">
    <citation type="submission" date="2012-02" db="EMBL/GenBank/DDBJ databases">
        <title>Complete sequence of chromosome of Methanomethylovorans hollandica DSM 15978.</title>
        <authorList>
            <person name="Lucas S."/>
            <person name="Copeland A."/>
            <person name="Lapidus A."/>
            <person name="Glavina del Rio T."/>
            <person name="Dalin E."/>
            <person name="Tice H."/>
            <person name="Bruce D."/>
            <person name="Goodwin L."/>
            <person name="Pitluck S."/>
            <person name="Peters L."/>
            <person name="Mikhailova N."/>
            <person name="Held B."/>
            <person name="Kyrpides N."/>
            <person name="Mavromatis K."/>
            <person name="Ivanova N."/>
            <person name="Brettin T."/>
            <person name="Detter J.C."/>
            <person name="Han C."/>
            <person name="Larimer F."/>
            <person name="Land M."/>
            <person name="Hauser L."/>
            <person name="Markowitz V."/>
            <person name="Cheng J.-F."/>
            <person name="Hugenholtz P."/>
            <person name="Woyke T."/>
            <person name="Wu D."/>
            <person name="Spring S."/>
            <person name="Schroeder M."/>
            <person name="Brambilla E."/>
            <person name="Klenk H.-P."/>
            <person name="Eisen J.A."/>
        </authorList>
    </citation>
    <scope>NUCLEOTIDE SEQUENCE [LARGE SCALE GENOMIC DNA]</scope>
    <source>
        <strain evidence="14">DSM 15978 / NBRC 107637 / DMS1</strain>
    </source>
</reference>
<evidence type="ECO:0000313" key="14">
    <source>
        <dbReference type="Proteomes" id="UP000010866"/>
    </source>
</evidence>
<dbReference type="OrthoDB" id="145578at2157"/>
<dbReference type="GO" id="GO:0005737">
    <property type="term" value="C:cytoplasm"/>
    <property type="evidence" value="ECO:0007669"/>
    <property type="project" value="TreeGrafter"/>
</dbReference>
<dbReference type="KEGG" id="mhz:Metho_0843"/>
<evidence type="ECO:0000256" key="4">
    <source>
        <dbReference type="ARBA" id="ARBA00022862"/>
    </source>
</evidence>
<keyword evidence="7" id="KW-0676">Redox-active center</keyword>
<dbReference type="SUPFAM" id="SSF52833">
    <property type="entry name" value="Thioredoxin-like"/>
    <property type="match status" value="1"/>
</dbReference>
<dbReference type="EC" id="1.11.1.24" evidence="2"/>
<accession>L0KVC0</accession>
<evidence type="ECO:0000256" key="3">
    <source>
        <dbReference type="ARBA" id="ARBA00022559"/>
    </source>
</evidence>
<dbReference type="STRING" id="867904.Metho_0843"/>
<keyword evidence="3" id="KW-0575">Peroxidase</keyword>
<dbReference type="CDD" id="cd03017">
    <property type="entry name" value="PRX_BCP"/>
    <property type="match status" value="1"/>
</dbReference>
<dbReference type="InterPro" id="IPR013766">
    <property type="entry name" value="Thioredoxin_domain"/>
</dbReference>
<dbReference type="InterPro" id="IPR000866">
    <property type="entry name" value="AhpC/TSA"/>
</dbReference>
<dbReference type="RefSeq" id="WP_015324253.1">
    <property type="nucleotide sequence ID" value="NC_019977.1"/>
</dbReference>
<feature type="active site" description="Cysteine sulfenic acid (-SOH) intermediate; for peroxidase activity" evidence="11">
    <location>
        <position position="48"/>
    </location>
</feature>
<comment type="catalytic activity">
    <reaction evidence="10">
        <text>a hydroperoxide + [thioredoxin]-dithiol = an alcohol + [thioredoxin]-disulfide + H2O</text>
        <dbReference type="Rhea" id="RHEA:62620"/>
        <dbReference type="Rhea" id="RHEA-COMP:10698"/>
        <dbReference type="Rhea" id="RHEA-COMP:10700"/>
        <dbReference type="ChEBI" id="CHEBI:15377"/>
        <dbReference type="ChEBI" id="CHEBI:29950"/>
        <dbReference type="ChEBI" id="CHEBI:30879"/>
        <dbReference type="ChEBI" id="CHEBI:35924"/>
        <dbReference type="ChEBI" id="CHEBI:50058"/>
        <dbReference type="EC" id="1.11.1.24"/>
    </reaction>
</comment>
<keyword evidence="14" id="KW-1185">Reference proteome</keyword>
<dbReference type="PROSITE" id="PS51352">
    <property type="entry name" value="THIOREDOXIN_2"/>
    <property type="match status" value="1"/>
</dbReference>
<dbReference type="EMBL" id="CP003362">
    <property type="protein sequence ID" value="AGB49086.1"/>
    <property type="molecule type" value="Genomic_DNA"/>
</dbReference>
<dbReference type="PIRSF" id="PIRSF000239">
    <property type="entry name" value="AHPC"/>
    <property type="match status" value="1"/>
</dbReference>
<evidence type="ECO:0000256" key="1">
    <source>
        <dbReference type="ARBA" id="ARBA00011245"/>
    </source>
</evidence>
<dbReference type="AlphaFoldDB" id="L0KVC0"/>
<dbReference type="NCBIfam" id="NF006960">
    <property type="entry name" value="PRK09437.1"/>
    <property type="match status" value="1"/>
</dbReference>
<evidence type="ECO:0000256" key="11">
    <source>
        <dbReference type="PIRSR" id="PIRSR000239-1"/>
    </source>
</evidence>
<comment type="subunit">
    <text evidence="1">Monomer.</text>
</comment>
<dbReference type="GO" id="GO:0008379">
    <property type="term" value="F:thioredoxin peroxidase activity"/>
    <property type="evidence" value="ECO:0007669"/>
    <property type="project" value="TreeGrafter"/>
</dbReference>
<evidence type="ECO:0000256" key="9">
    <source>
        <dbReference type="ARBA" id="ARBA00038489"/>
    </source>
</evidence>
<keyword evidence="5" id="KW-0560">Oxidoreductase</keyword>
<dbReference type="GO" id="GO:0045454">
    <property type="term" value="P:cell redox homeostasis"/>
    <property type="evidence" value="ECO:0007669"/>
    <property type="project" value="TreeGrafter"/>
</dbReference>
<dbReference type="InterPro" id="IPR024706">
    <property type="entry name" value="Peroxiredoxin_AhpC-typ"/>
</dbReference>
<dbReference type="Pfam" id="PF00578">
    <property type="entry name" value="AhpC-TSA"/>
    <property type="match status" value="1"/>
</dbReference>
<proteinExistence type="inferred from homology"/>
<evidence type="ECO:0000313" key="13">
    <source>
        <dbReference type="EMBL" id="AGB49086.1"/>
    </source>
</evidence>
<evidence type="ECO:0000256" key="2">
    <source>
        <dbReference type="ARBA" id="ARBA00013017"/>
    </source>
</evidence>
<dbReference type="Gene3D" id="3.40.30.10">
    <property type="entry name" value="Glutaredoxin"/>
    <property type="match status" value="1"/>
</dbReference>
<dbReference type="HOGENOM" id="CLU_042529_14_1_2"/>
<sequence>MSKNSLSQGLKAPLFCLPDQNGNEKCLKDLKGKWVVLYFYPRDNTTGCTKEAQDFTSLKDAFEDEGAMILGVSRDSITSHQKFMEKKEIGITLLSDTEIAVHKLYDVWRLKKFMGKESMGTVRTTFLIDPEGNIAEIWDNVKTKDHAQAVLNSLRSTKK</sequence>
<evidence type="ECO:0000256" key="7">
    <source>
        <dbReference type="ARBA" id="ARBA00023284"/>
    </source>
</evidence>
<dbReference type="GeneID" id="14408217"/>
<dbReference type="InterPro" id="IPR036249">
    <property type="entry name" value="Thioredoxin-like_sf"/>
</dbReference>
<feature type="domain" description="Thioredoxin" evidence="12">
    <location>
        <begin position="6"/>
        <end position="156"/>
    </location>
</feature>
<dbReference type="FunFam" id="3.40.30.10:FF:000007">
    <property type="entry name" value="Thioredoxin-dependent thiol peroxidase"/>
    <property type="match status" value="1"/>
</dbReference>
<protein>
    <recommendedName>
        <fullName evidence="2">thioredoxin-dependent peroxiredoxin</fullName>
        <ecNumber evidence="2">1.11.1.24</ecNumber>
    </recommendedName>
    <alternativeName>
        <fullName evidence="8">Thioredoxin peroxidase</fullName>
    </alternativeName>
</protein>